<evidence type="ECO:0000256" key="1">
    <source>
        <dbReference type="SAM" id="MobiDB-lite"/>
    </source>
</evidence>
<evidence type="ECO:0000313" key="2">
    <source>
        <dbReference type="EMBL" id="CAD7579381.1"/>
    </source>
</evidence>
<dbReference type="EMBL" id="OE191429">
    <property type="protein sequence ID" value="CAD7579381.1"/>
    <property type="molecule type" value="Genomic_DNA"/>
</dbReference>
<organism evidence="2">
    <name type="scientific">Timema californicum</name>
    <name type="common">California timema</name>
    <name type="synonym">Walking stick</name>
    <dbReference type="NCBI Taxonomy" id="61474"/>
    <lineage>
        <taxon>Eukaryota</taxon>
        <taxon>Metazoa</taxon>
        <taxon>Ecdysozoa</taxon>
        <taxon>Arthropoda</taxon>
        <taxon>Hexapoda</taxon>
        <taxon>Insecta</taxon>
        <taxon>Pterygota</taxon>
        <taxon>Neoptera</taxon>
        <taxon>Polyneoptera</taxon>
        <taxon>Phasmatodea</taxon>
        <taxon>Timematodea</taxon>
        <taxon>Timematoidea</taxon>
        <taxon>Timematidae</taxon>
        <taxon>Timema</taxon>
    </lineage>
</organism>
<reference evidence="2" key="1">
    <citation type="submission" date="2020-11" db="EMBL/GenBank/DDBJ databases">
        <authorList>
            <person name="Tran Van P."/>
        </authorList>
    </citation>
    <scope>NUCLEOTIDE SEQUENCE</scope>
</reference>
<name>A0A7R9JHI0_TIMCA</name>
<protein>
    <submittedName>
        <fullName evidence="2">(California timema) hypothetical protein</fullName>
    </submittedName>
</protein>
<proteinExistence type="predicted"/>
<dbReference type="AlphaFoldDB" id="A0A7R9JHI0"/>
<accession>A0A7R9JHI0</accession>
<gene>
    <name evidence="2" type="ORF">TCMB3V08_LOCUS11915</name>
</gene>
<feature type="region of interest" description="Disordered" evidence="1">
    <location>
        <begin position="1"/>
        <end position="23"/>
    </location>
</feature>
<sequence length="131" mass="15067">MREQHKNTAIHNMKNSRKETGSQQFFHKVNDTDTIQDQFSADLYSAMVAANIPWKKLENRDFNDFLNKYTKMKIIDDSTLKKHNLHSTYLFVVQKFDKEQDVTITEANAAISCSSVSADLAYVKSNFGNLP</sequence>